<dbReference type="Gene3D" id="1.25.40.20">
    <property type="entry name" value="Ankyrin repeat-containing domain"/>
    <property type="match status" value="1"/>
</dbReference>
<evidence type="ECO:0000256" key="3">
    <source>
        <dbReference type="PROSITE-ProRule" id="PRU00023"/>
    </source>
</evidence>
<dbReference type="PROSITE" id="PS50088">
    <property type="entry name" value="ANK_REPEAT"/>
    <property type="match status" value="2"/>
</dbReference>
<evidence type="ECO:0000313" key="5">
    <source>
        <dbReference type="Proteomes" id="UP000604046"/>
    </source>
</evidence>
<accession>A0A812QMA9</accession>
<gene>
    <name evidence="4" type="ORF">SNAT2548_LOCUS21477</name>
</gene>
<sequence length="535" mass="59291">MLVEFDESKGRALFVSHQWLSEAHPDPDSQQLKVLQDALTNLLSGHSRISTAVFTELLHGRVPVPSAADLKEQLLFVWYDFFSCPQGNSPDSTNNQRNAINSIPHYVAKSQYFIILTPAVRHHTLGHVLSQWTWAQRGWCLAERMARELTPSRGLVIVVEGATHLTLLPGITSILYSPGEGSFTLEEDREKVAGIAVQLVWSRMQHYLAEGDLHNYRFLLNQQVLRLKDLPVLPIEVHVPGMAVDVDPFEDPAAFMLARFMHLNGFSSVTEGDEAGWPPMCYAAINGNPSLVTSLLRLRADVNDRTRRPKPEAHLPRGIPALCLCACFRNNEAMQILLSARAELNAKDGYSQTALHWACLSNNAEAVRMLLIAGIDHTLLSSPAVTAFQVACAYGATEAIREILEHAPTQPLQYGLHFAFMMSQNSPELVSLLIKAKADINEQFYIRRSEKFGLWASICYGSLRHRVSSPTRFSTLAYHHHGATPMMCSIICGAFEITHLLLSAGARTDLRNGRGRVAADLAMEVQQGETVGDAA</sequence>
<organism evidence="4 5">
    <name type="scientific">Symbiodinium natans</name>
    <dbReference type="NCBI Taxonomy" id="878477"/>
    <lineage>
        <taxon>Eukaryota</taxon>
        <taxon>Sar</taxon>
        <taxon>Alveolata</taxon>
        <taxon>Dinophyceae</taxon>
        <taxon>Suessiales</taxon>
        <taxon>Symbiodiniaceae</taxon>
        <taxon>Symbiodinium</taxon>
    </lineage>
</organism>
<feature type="repeat" description="ANK" evidence="3">
    <location>
        <begin position="350"/>
        <end position="382"/>
    </location>
</feature>
<feature type="repeat" description="ANK" evidence="3">
    <location>
        <begin position="481"/>
        <end position="513"/>
    </location>
</feature>
<keyword evidence="5" id="KW-1185">Reference proteome</keyword>
<comment type="caution">
    <text evidence="4">The sequence shown here is derived from an EMBL/GenBank/DDBJ whole genome shotgun (WGS) entry which is preliminary data.</text>
</comment>
<dbReference type="SMART" id="SM00248">
    <property type="entry name" value="ANK"/>
    <property type="match status" value="6"/>
</dbReference>
<evidence type="ECO:0000256" key="2">
    <source>
        <dbReference type="ARBA" id="ARBA00023043"/>
    </source>
</evidence>
<proteinExistence type="predicted"/>
<dbReference type="PANTHER" id="PTHR24198">
    <property type="entry name" value="ANKYRIN REPEAT AND PROTEIN KINASE DOMAIN-CONTAINING PROTEIN"/>
    <property type="match status" value="1"/>
</dbReference>
<dbReference type="InterPro" id="IPR036770">
    <property type="entry name" value="Ankyrin_rpt-contain_sf"/>
</dbReference>
<dbReference type="AlphaFoldDB" id="A0A812QMA9"/>
<dbReference type="Proteomes" id="UP000604046">
    <property type="component" value="Unassembled WGS sequence"/>
</dbReference>
<dbReference type="SUPFAM" id="SSF48403">
    <property type="entry name" value="Ankyrin repeat"/>
    <property type="match status" value="1"/>
</dbReference>
<reference evidence="4" key="1">
    <citation type="submission" date="2021-02" db="EMBL/GenBank/DDBJ databases">
        <authorList>
            <person name="Dougan E. K."/>
            <person name="Rhodes N."/>
            <person name="Thang M."/>
            <person name="Chan C."/>
        </authorList>
    </citation>
    <scope>NUCLEOTIDE SEQUENCE</scope>
</reference>
<evidence type="ECO:0000256" key="1">
    <source>
        <dbReference type="ARBA" id="ARBA00022737"/>
    </source>
</evidence>
<name>A0A812QMA9_9DINO</name>
<evidence type="ECO:0000313" key="4">
    <source>
        <dbReference type="EMBL" id="CAE7394163.1"/>
    </source>
</evidence>
<dbReference type="InterPro" id="IPR002110">
    <property type="entry name" value="Ankyrin_rpt"/>
</dbReference>
<dbReference type="OrthoDB" id="410310at2759"/>
<dbReference type="PANTHER" id="PTHR24198:SF165">
    <property type="entry name" value="ANKYRIN REPEAT-CONTAINING PROTEIN-RELATED"/>
    <property type="match status" value="1"/>
</dbReference>
<dbReference type="PROSITE" id="PS50297">
    <property type="entry name" value="ANK_REP_REGION"/>
    <property type="match status" value="1"/>
</dbReference>
<dbReference type="Pfam" id="PF12796">
    <property type="entry name" value="Ank_2"/>
    <property type="match status" value="1"/>
</dbReference>
<dbReference type="EMBL" id="CAJNDS010002254">
    <property type="protein sequence ID" value="CAE7394163.1"/>
    <property type="molecule type" value="Genomic_DNA"/>
</dbReference>
<protein>
    <submittedName>
        <fullName evidence="4">Uncharacterized protein</fullName>
    </submittedName>
</protein>
<keyword evidence="2 3" id="KW-0040">ANK repeat</keyword>
<keyword evidence="1" id="KW-0677">Repeat</keyword>